<sequence length="200" mass="20324">MGAIVGAAVAVVVVILLIAGALAPDPPAAEPSLAADRSSSSPAAEPQSASAAASPAASAPVTPASETRTVTETRKIPFPVRRVRDPALAEGVTKVRRRGVPGVRTLRYEVTVENGVSKGRKLLGETVTRKPVTQIVVVGTKRPQAPRCHPNYGGACVPIASDVDCAGGGGNGPAYVSGPVRVIGEDVYDLDRDGDGIACD</sequence>
<dbReference type="PROSITE" id="PS51109">
    <property type="entry name" value="G5"/>
    <property type="match status" value="1"/>
</dbReference>
<keyword evidence="1" id="KW-0732">Signal</keyword>
<comment type="caution">
    <text evidence="4">The sequence shown here is derived from an EMBL/GenBank/DDBJ whole genome shotgun (WGS) entry which is preliminary data.</text>
</comment>
<dbReference type="AlphaFoldDB" id="A0A3A4BCB5"/>
<dbReference type="Pfam" id="PF07501">
    <property type="entry name" value="G5"/>
    <property type="match status" value="1"/>
</dbReference>
<organism evidence="4 5">
    <name type="scientific">Bailinhaonella thermotolerans</name>
    <dbReference type="NCBI Taxonomy" id="1070861"/>
    <lineage>
        <taxon>Bacteria</taxon>
        <taxon>Bacillati</taxon>
        <taxon>Actinomycetota</taxon>
        <taxon>Actinomycetes</taxon>
        <taxon>Streptosporangiales</taxon>
        <taxon>Streptosporangiaceae</taxon>
        <taxon>Bailinhaonella</taxon>
    </lineage>
</organism>
<evidence type="ECO:0000313" key="5">
    <source>
        <dbReference type="Proteomes" id="UP000265768"/>
    </source>
</evidence>
<keyword evidence="5" id="KW-1185">Reference proteome</keyword>
<feature type="domain" description="G5" evidence="3">
    <location>
        <begin position="61"/>
        <end position="142"/>
    </location>
</feature>
<reference evidence="4 5" key="1">
    <citation type="submission" date="2018-09" db="EMBL/GenBank/DDBJ databases">
        <title>YIM 75507 draft genome.</title>
        <authorList>
            <person name="Tang S."/>
            <person name="Feng Y."/>
        </authorList>
    </citation>
    <scope>NUCLEOTIDE SEQUENCE [LARGE SCALE GENOMIC DNA]</scope>
    <source>
        <strain evidence="4 5">YIM 75507</strain>
    </source>
</reference>
<dbReference type="OrthoDB" id="6048299at2"/>
<dbReference type="EMBL" id="QZEY01000006">
    <property type="protein sequence ID" value="RJL31838.1"/>
    <property type="molecule type" value="Genomic_DNA"/>
</dbReference>
<evidence type="ECO:0000256" key="2">
    <source>
        <dbReference type="SAM" id="MobiDB-lite"/>
    </source>
</evidence>
<name>A0A3A4BCB5_9ACTN</name>
<evidence type="ECO:0000259" key="3">
    <source>
        <dbReference type="PROSITE" id="PS51109"/>
    </source>
</evidence>
<feature type="compositionally biased region" description="Low complexity" evidence="2">
    <location>
        <begin position="38"/>
        <end position="65"/>
    </location>
</feature>
<dbReference type="InterPro" id="IPR011098">
    <property type="entry name" value="G5_dom"/>
</dbReference>
<gene>
    <name evidence="4" type="ORF">D5H75_18365</name>
</gene>
<protein>
    <recommendedName>
        <fullName evidence="3">G5 domain-containing protein</fullName>
    </recommendedName>
</protein>
<proteinExistence type="predicted"/>
<dbReference type="SMART" id="SM01208">
    <property type="entry name" value="G5"/>
    <property type="match status" value="1"/>
</dbReference>
<dbReference type="Proteomes" id="UP000265768">
    <property type="component" value="Unassembled WGS sequence"/>
</dbReference>
<evidence type="ECO:0000256" key="1">
    <source>
        <dbReference type="ARBA" id="ARBA00022729"/>
    </source>
</evidence>
<feature type="region of interest" description="Disordered" evidence="2">
    <location>
        <begin position="27"/>
        <end position="77"/>
    </location>
</feature>
<accession>A0A3A4BCB5</accession>
<evidence type="ECO:0000313" key="4">
    <source>
        <dbReference type="EMBL" id="RJL31838.1"/>
    </source>
</evidence>
<dbReference type="Gene3D" id="2.20.230.10">
    <property type="entry name" value="Resuscitation-promoting factor rpfb"/>
    <property type="match status" value="1"/>
</dbReference>